<dbReference type="InterPro" id="IPR027417">
    <property type="entry name" value="P-loop_NTPase"/>
</dbReference>
<dbReference type="RefSeq" id="WP_225269634.1">
    <property type="nucleotide sequence ID" value="NZ_CP084058.1"/>
</dbReference>
<evidence type="ECO:0000259" key="5">
    <source>
        <dbReference type="Pfam" id="PF13476"/>
    </source>
</evidence>
<feature type="domain" description="Rad50/SbcC-type AAA" evidence="5">
    <location>
        <begin position="5"/>
        <end position="195"/>
    </location>
</feature>
<dbReference type="EMBL" id="LT559118">
    <property type="protein sequence ID" value="SBP01104.1"/>
    <property type="molecule type" value="Genomic_DNA"/>
</dbReference>
<feature type="coiled-coil region" evidence="4">
    <location>
        <begin position="386"/>
        <end position="457"/>
    </location>
</feature>
<dbReference type="Gene3D" id="3.40.50.300">
    <property type="entry name" value="P-loop containing nucleotide triphosphate hydrolases"/>
    <property type="match status" value="2"/>
</dbReference>
<keyword evidence="4" id="KW-0175">Coiled coil</keyword>
<evidence type="ECO:0000256" key="1">
    <source>
        <dbReference type="ARBA" id="ARBA00006930"/>
    </source>
</evidence>
<accession>A0A1M4EQK5</accession>
<dbReference type="GO" id="GO:0006302">
    <property type="term" value="P:double-strand break repair"/>
    <property type="evidence" value="ECO:0007669"/>
    <property type="project" value="InterPro"/>
</dbReference>
<comment type="similarity">
    <text evidence="1">Belongs to the SMC family. SbcC subfamily.</text>
</comment>
<gene>
    <name evidence="6" type="ORF">BN4615_P10620</name>
</gene>
<dbReference type="GO" id="GO:0016887">
    <property type="term" value="F:ATP hydrolysis activity"/>
    <property type="evidence" value="ECO:0007669"/>
    <property type="project" value="InterPro"/>
</dbReference>
<evidence type="ECO:0000256" key="4">
    <source>
        <dbReference type="SAM" id="Coils"/>
    </source>
</evidence>
<comment type="subunit">
    <text evidence="2">Heterodimer of SbcC and SbcD.</text>
</comment>
<evidence type="ECO:0000256" key="2">
    <source>
        <dbReference type="ARBA" id="ARBA00011322"/>
    </source>
</evidence>
<sequence length="662" mass="73814">MLLHEITLENFGAYRGKQVLSLNPKPGKPIILIGGLNGCGKTTLLDAIQLALYGSRARCSGRGNRSYDAFLRDSVNRQAMPKQAGVKLWFSTTIEGEQRHYRIERTWSITGKTLRESLAIFVNGEHDKTVSETWANYVEDLLPLEVASLFFFDGEKIESLADPERAAPVIESAVQSLLGVSTVEQLRTDLLALQRRQKVGREDKAALDVIHAIEAQLEENEVARADAYQRVASAKAGLLHGKKELKAIDAAFAKEGGDLFRRRAELEARSAHVKNRLEAVTATLANTVAAGPLPLLLLKGQLEALRVQVAREEDAVRAEQLLDALHRRDKEILSLLGSSIPEAQFEQIAQFMEEDRAQRAGDASLPRVIQMSATGIQQLGSLDQVAETESQRAEELLNESGELRAQLDGLDRQLAGVPEEDAIADLIARQDKVRRRVDDLERELRATEEAYAARVREQAQLEATREKAYAKRAKGLAEIEHRSRVVSYSNRARNTLDKFGELLLQRHISRLEVAVLDSFNRLMRKDGLVKDLRIDTGKFTLTLVGADGEDLNPARLSAGERQLLAVSLLWGLARVAGNRLPSVIDTPLGRLDSRHRQNLVERYFPQASHQVLLLSTDEEIDDELLKRLIPSIAQTYTLVHNDTTFTTTIERGYGWGKTRYVA</sequence>
<dbReference type="AlphaFoldDB" id="A0A1M4EQK5"/>
<protein>
    <recommendedName>
        <fullName evidence="3">Nuclease SbcCD subunit C</fullName>
    </recommendedName>
</protein>
<proteinExistence type="inferred from homology"/>
<dbReference type="Pfam" id="PF13476">
    <property type="entry name" value="AAA_23"/>
    <property type="match status" value="1"/>
</dbReference>
<name>A0A1M4EQK5_9ACTN</name>
<evidence type="ECO:0000313" key="6">
    <source>
        <dbReference type="EMBL" id="SBP01104.1"/>
    </source>
</evidence>
<dbReference type="NCBIfam" id="TIGR03185">
    <property type="entry name" value="DNA_S_dndD"/>
    <property type="match status" value="1"/>
</dbReference>
<dbReference type="InterPro" id="IPR017599">
    <property type="entry name" value="DNA_S_DndD"/>
</dbReference>
<dbReference type="PANTHER" id="PTHR32114:SF2">
    <property type="entry name" value="ABC TRANSPORTER ABCH.3"/>
    <property type="match status" value="1"/>
</dbReference>
<feature type="coiled-coil region" evidence="4">
    <location>
        <begin position="263"/>
        <end position="315"/>
    </location>
</feature>
<dbReference type="PANTHER" id="PTHR32114">
    <property type="entry name" value="ABC TRANSPORTER ABCH.3"/>
    <property type="match status" value="1"/>
</dbReference>
<reference evidence="6" key="1">
    <citation type="submission" date="2016-04" db="EMBL/GenBank/DDBJ databases">
        <authorList>
            <person name="Evans L.H."/>
            <person name="Alamgir A."/>
            <person name="Owens N."/>
            <person name="Weber N.D."/>
            <person name="Virtaneva K."/>
            <person name="Barbian K."/>
            <person name="Babar A."/>
            <person name="Rosenke K."/>
        </authorList>
    </citation>
    <scope>NUCLEOTIDE SEQUENCE</scope>
    <source>
        <strain evidence="6">Nono1</strain>
    </source>
</reference>
<organism evidence="6">
    <name type="scientific">Nonomuraea gerenzanensis</name>
    <dbReference type="NCBI Taxonomy" id="93944"/>
    <lineage>
        <taxon>Bacteria</taxon>
        <taxon>Bacillati</taxon>
        <taxon>Actinomycetota</taxon>
        <taxon>Actinomycetes</taxon>
        <taxon>Streptosporangiales</taxon>
        <taxon>Streptosporangiaceae</taxon>
        <taxon>Nonomuraea</taxon>
    </lineage>
</organism>
<dbReference type="InterPro" id="IPR038729">
    <property type="entry name" value="Rad50/SbcC_AAA"/>
</dbReference>
<evidence type="ECO:0000256" key="3">
    <source>
        <dbReference type="ARBA" id="ARBA00013368"/>
    </source>
</evidence>
<dbReference type="SUPFAM" id="SSF52540">
    <property type="entry name" value="P-loop containing nucleoside triphosphate hydrolases"/>
    <property type="match status" value="1"/>
</dbReference>